<gene>
    <name evidence="2" type="ORF">BCR33DRAFT_718333</name>
</gene>
<proteinExistence type="predicted"/>
<dbReference type="EMBL" id="MCGO01000028">
    <property type="protein sequence ID" value="ORY42638.1"/>
    <property type="molecule type" value="Genomic_DNA"/>
</dbReference>
<sequence length="54" mass="6410">MANSTTIVRIWYLAFQMVPRPQMPFKERKISKWYYINVCLTVSGLPVLWCCIRG</sequence>
<accession>A0A1Y2C6H0</accession>
<evidence type="ECO:0000313" key="3">
    <source>
        <dbReference type="Proteomes" id="UP000193642"/>
    </source>
</evidence>
<evidence type="ECO:0000313" key="2">
    <source>
        <dbReference type="EMBL" id="ORY42638.1"/>
    </source>
</evidence>
<dbReference type="Proteomes" id="UP000193642">
    <property type="component" value="Unassembled WGS sequence"/>
</dbReference>
<evidence type="ECO:0000256" key="1">
    <source>
        <dbReference type="SAM" id="Phobius"/>
    </source>
</evidence>
<reference evidence="2 3" key="1">
    <citation type="submission" date="2016-07" db="EMBL/GenBank/DDBJ databases">
        <title>Pervasive Adenine N6-methylation of Active Genes in Fungi.</title>
        <authorList>
            <consortium name="DOE Joint Genome Institute"/>
            <person name="Mondo S.J."/>
            <person name="Dannebaum R.O."/>
            <person name="Kuo R.C."/>
            <person name="Labutti K."/>
            <person name="Haridas S."/>
            <person name="Kuo A."/>
            <person name="Salamov A."/>
            <person name="Ahrendt S.R."/>
            <person name="Lipzen A."/>
            <person name="Sullivan W."/>
            <person name="Andreopoulos W.B."/>
            <person name="Clum A."/>
            <person name="Lindquist E."/>
            <person name="Daum C."/>
            <person name="Ramamoorthy G.K."/>
            <person name="Gryganskyi A."/>
            <person name="Culley D."/>
            <person name="Magnuson J.K."/>
            <person name="James T.Y."/>
            <person name="O'Malley M.A."/>
            <person name="Stajich J.E."/>
            <person name="Spatafora J.W."/>
            <person name="Visel A."/>
            <person name="Grigoriev I.V."/>
        </authorList>
    </citation>
    <scope>NUCLEOTIDE SEQUENCE [LARGE SCALE GENOMIC DNA]</scope>
    <source>
        <strain evidence="2 3">JEL800</strain>
    </source>
</reference>
<comment type="caution">
    <text evidence="2">The sequence shown here is derived from an EMBL/GenBank/DDBJ whole genome shotgun (WGS) entry which is preliminary data.</text>
</comment>
<feature type="transmembrane region" description="Helical" evidence="1">
    <location>
        <begin position="33"/>
        <end position="52"/>
    </location>
</feature>
<keyword evidence="1" id="KW-1133">Transmembrane helix</keyword>
<dbReference type="AlphaFoldDB" id="A0A1Y2C6H0"/>
<keyword evidence="3" id="KW-1185">Reference proteome</keyword>
<keyword evidence="1" id="KW-0472">Membrane</keyword>
<name>A0A1Y2C6H0_9FUNG</name>
<organism evidence="2 3">
    <name type="scientific">Rhizoclosmatium globosum</name>
    <dbReference type="NCBI Taxonomy" id="329046"/>
    <lineage>
        <taxon>Eukaryota</taxon>
        <taxon>Fungi</taxon>
        <taxon>Fungi incertae sedis</taxon>
        <taxon>Chytridiomycota</taxon>
        <taxon>Chytridiomycota incertae sedis</taxon>
        <taxon>Chytridiomycetes</taxon>
        <taxon>Chytridiales</taxon>
        <taxon>Chytriomycetaceae</taxon>
        <taxon>Rhizoclosmatium</taxon>
    </lineage>
</organism>
<protein>
    <submittedName>
        <fullName evidence="2">Uncharacterized protein</fullName>
    </submittedName>
</protein>
<keyword evidence="1" id="KW-0812">Transmembrane</keyword>